<dbReference type="Proteomes" id="UP001163714">
    <property type="component" value="Unassembled WGS sequence"/>
</dbReference>
<protein>
    <submittedName>
        <fullName evidence="3">Chemotaxis protein CheW</fullName>
    </submittedName>
</protein>
<dbReference type="SUPFAM" id="SSF50341">
    <property type="entry name" value="CheW-like"/>
    <property type="match status" value="1"/>
</dbReference>
<feature type="region of interest" description="Disordered" evidence="1">
    <location>
        <begin position="24"/>
        <end position="43"/>
    </location>
</feature>
<dbReference type="InterPro" id="IPR036061">
    <property type="entry name" value="CheW-like_dom_sf"/>
</dbReference>
<dbReference type="InterPro" id="IPR014506">
    <property type="entry name" value="UCP020479_CheW"/>
</dbReference>
<evidence type="ECO:0000259" key="2">
    <source>
        <dbReference type="PROSITE" id="PS50851"/>
    </source>
</evidence>
<dbReference type="InterPro" id="IPR002545">
    <property type="entry name" value="CheW-lke_dom"/>
</dbReference>
<dbReference type="SMART" id="SM00260">
    <property type="entry name" value="CheW"/>
    <property type="match status" value="1"/>
</dbReference>
<gene>
    <name evidence="3" type="ORF">OHT75_14175</name>
</gene>
<reference evidence="3" key="1">
    <citation type="submission" date="2022-10" db="EMBL/GenBank/DDBJ databases">
        <title>Shewanella flava sp. nov, isolated from the estuary of the Fenhe River into the Yellow River.</title>
        <authorList>
            <person name="Li Y."/>
        </authorList>
    </citation>
    <scope>NUCLEOTIDE SEQUENCE</scope>
    <source>
        <strain evidence="3">FYR11-62</strain>
    </source>
</reference>
<dbReference type="Pfam" id="PF01584">
    <property type="entry name" value="CheW"/>
    <property type="match status" value="1"/>
</dbReference>
<sequence>MSKSVDETVFDYFALLLKEPGEGAAEKSAIAQSNKTQDAVAPKSDALAPLVTKKSSQEIPFNTKPEPSKAIDDAIKSISSESSEINEHFFEDKNIPPVGNPAKSIPSRLSQPAQKVLLERNFADPVENIDKKALEKLLSAVSKTENQTATDTASKPTMTVAEIKASADKVRQALGLASDTRVNKTSVASALTQKTAIADKEIKPLVDIKLTETTPSPINKAIINCEQQGDNVAQPQLGATPPSITEDLQQVLDDEFQVLFFKVAGLTLAVPLVSLGGIVKVERINHLIGRPKWFLGVQPHREEKINVVDTCAWVMPEKYSSQLAESIDYQYLVMLEDSRWGLACESLVNAVKIDKSHVNWREKPGKRPWLAGVVKQQMCGILHVQALIDMLDAGLGCQDSIDRG</sequence>
<dbReference type="EMBL" id="JAPDMX010000028">
    <property type="protein sequence ID" value="MCW3173624.1"/>
    <property type="molecule type" value="Genomic_DNA"/>
</dbReference>
<evidence type="ECO:0000313" key="3">
    <source>
        <dbReference type="EMBL" id="MCW3173624.1"/>
    </source>
</evidence>
<organism evidence="3 4">
    <name type="scientific">Shewanella subflava</name>
    <dbReference type="NCBI Taxonomy" id="2986476"/>
    <lineage>
        <taxon>Bacteria</taxon>
        <taxon>Pseudomonadati</taxon>
        <taxon>Pseudomonadota</taxon>
        <taxon>Gammaproteobacteria</taxon>
        <taxon>Alteromonadales</taxon>
        <taxon>Shewanellaceae</taxon>
        <taxon>Shewanella</taxon>
    </lineage>
</organism>
<name>A0ABT3IC37_9GAMM</name>
<dbReference type="RefSeq" id="WP_264727692.1">
    <property type="nucleotide sequence ID" value="NZ_JAPDMX010000028.1"/>
</dbReference>
<dbReference type="PROSITE" id="PS50851">
    <property type="entry name" value="CHEW"/>
    <property type="match status" value="1"/>
</dbReference>
<proteinExistence type="predicted"/>
<comment type="caution">
    <text evidence="3">The sequence shown here is derived from an EMBL/GenBank/DDBJ whole genome shotgun (WGS) entry which is preliminary data.</text>
</comment>
<evidence type="ECO:0000256" key="1">
    <source>
        <dbReference type="SAM" id="MobiDB-lite"/>
    </source>
</evidence>
<accession>A0ABT3IC37</accession>
<feature type="domain" description="CheW-like" evidence="2">
    <location>
        <begin position="255"/>
        <end position="393"/>
    </location>
</feature>
<evidence type="ECO:0000313" key="4">
    <source>
        <dbReference type="Proteomes" id="UP001163714"/>
    </source>
</evidence>
<keyword evidence="4" id="KW-1185">Reference proteome</keyword>
<dbReference type="PIRSF" id="PIRSF020479">
    <property type="entry name" value="UCP020479_CheW"/>
    <property type="match status" value="1"/>
</dbReference>